<dbReference type="EMBL" id="LZEY01000038">
    <property type="protein sequence ID" value="OBU05281.1"/>
    <property type="molecule type" value="Genomic_DNA"/>
</dbReference>
<gene>
    <name evidence="2" type="ORF">AYY18_20140</name>
</gene>
<comment type="caution">
    <text evidence="2">The sequence shown here is derived from an EMBL/GenBank/DDBJ whole genome shotgun (WGS) entry which is preliminary data.</text>
</comment>
<evidence type="ECO:0000256" key="1">
    <source>
        <dbReference type="SAM" id="MobiDB-lite"/>
    </source>
</evidence>
<organism evidence="2 3">
    <name type="scientific">Morganella psychrotolerans</name>
    <dbReference type="NCBI Taxonomy" id="368603"/>
    <lineage>
        <taxon>Bacteria</taxon>
        <taxon>Pseudomonadati</taxon>
        <taxon>Pseudomonadota</taxon>
        <taxon>Gammaproteobacteria</taxon>
        <taxon>Enterobacterales</taxon>
        <taxon>Morganellaceae</taxon>
        <taxon>Morganella</taxon>
    </lineage>
</organism>
<keyword evidence="3" id="KW-1185">Reference proteome</keyword>
<evidence type="ECO:0000313" key="3">
    <source>
        <dbReference type="Proteomes" id="UP000092377"/>
    </source>
</evidence>
<reference evidence="3" key="1">
    <citation type="submission" date="2016-06" db="EMBL/GenBank/DDBJ databases">
        <authorList>
            <person name="Butler K."/>
        </authorList>
    </citation>
    <scope>NUCLEOTIDE SEQUENCE [LARGE SCALE GENOMIC DNA]</scope>
    <source>
        <strain evidence="3">GCSL-Mp20</strain>
    </source>
</reference>
<feature type="region of interest" description="Disordered" evidence="1">
    <location>
        <begin position="1"/>
        <end position="23"/>
    </location>
</feature>
<dbReference type="AlphaFoldDB" id="A0A1B8H880"/>
<dbReference type="RefSeq" id="WP_067404300.1">
    <property type="nucleotide sequence ID" value="NZ_LZEY01000038.1"/>
</dbReference>
<evidence type="ECO:0000313" key="2">
    <source>
        <dbReference type="EMBL" id="OBU05281.1"/>
    </source>
</evidence>
<dbReference type="Proteomes" id="UP000092377">
    <property type="component" value="Unassembled WGS sequence"/>
</dbReference>
<dbReference type="OrthoDB" id="6638438at2"/>
<proteinExistence type="predicted"/>
<sequence>MEFKGTPGPWSHSDNHGLNETVGGAIHGSGNTLCLVMGKGIGKEQATANAKLMAAAPELLEQLIRLRNKIAGYRPDDDDHLDVVDAAINKALGG</sequence>
<name>A0A1B8H880_9GAMM</name>
<protein>
    <submittedName>
        <fullName evidence="2">Uncharacterized protein</fullName>
    </submittedName>
</protein>
<accession>A0A1B8H880</accession>